<dbReference type="InterPro" id="IPR041588">
    <property type="entry name" value="Integrase_H2C2"/>
</dbReference>
<dbReference type="InterPro" id="IPR000477">
    <property type="entry name" value="RT_dom"/>
</dbReference>
<dbReference type="PANTHER" id="PTHR37984">
    <property type="entry name" value="PROTEIN CBG26694"/>
    <property type="match status" value="1"/>
</dbReference>
<dbReference type="InterPro" id="IPR050951">
    <property type="entry name" value="Retrovirus_Pol_polyprotein"/>
</dbReference>
<dbReference type="CDD" id="cd09274">
    <property type="entry name" value="RNase_HI_RT_Ty3"/>
    <property type="match status" value="1"/>
</dbReference>
<organism evidence="6 7">
    <name type="scientific">Triplophysa rosa</name>
    <name type="common">Cave loach</name>
    <dbReference type="NCBI Taxonomy" id="992332"/>
    <lineage>
        <taxon>Eukaryota</taxon>
        <taxon>Metazoa</taxon>
        <taxon>Chordata</taxon>
        <taxon>Craniata</taxon>
        <taxon>Vertebrata</taxon>
        <taxon>Euteleostomi</taxon>
        <taxon>Actinopterygii</taxon>
        <taxon>Neopterygii</taxon>
        <taxon>Teleostei</taxon>
        <taxon>Ostariophysi</taxon>
        <taxon>Cypriniformes</taxon>
        <taxon>Nemacheilidae</taxon>
        <taxon>Triplophysa</taxon>
    </lineage>
</organism>
<proteinExistence type="inferred from homology"/>
<dbReference type="Gene3D" id="3.30.70.270">
    <property type="match status" value="2"/>
</dbReference>
<dbReference type="InterPro" id="IPR043128">
    <property type="entry name" value="Rev_trsase/Diguanyl_cyclase"/>
</dbReference>
<comment type="similarity">
    <text evidence="1">Belongs to the beta type-B retroviral polymerase family. HERV class-II K(HML-2) pol subfamily.</text>
</comment>
<dbReference type="Pfam" id="PF03732">
    <property type="entry name" value="Retrotrans_gag"/>
    <property type="match status" value="1"/>
</dbReference>
<evidence type="ECO:0000256" key="3">
    <source>
        <dbReference type="ARBA" id="ARBA00023268"/>
    </source>
</evidence>
<evidence type="ECO:0000256" key="4">
    <source>
        <dbReference type="ARBA" id="ARBA00039658"/>
    </source>
</evidence>
<gene>
    <name evidence="6" type="ORF">IRJ41_005826</name>
</gene>
<comment type="caution">
    <text evidence="6">The sequence shown here is derived from an EMBL/GenBank/DDBJ whole genome shotgun (WGS) entry which is preliminary data.</text>
</comment>
<reference evidence="6" key="1">
    <citation type="submission" date="2021-02" db="EMBL/GenBank/DDBJ databases">
        <title>Comparative genomics reveals that relaxation of natural selection precedes convergent phenotypic evolution of cavefish.</title>
        <authorList>
            <person name="Peng Z."/>
        </authorList>
    </citation>
    <scope>NUCLEOTIDE SEQUENCE</scope>
    <source>
        <tissue evidence="6">Muscle</tissue>
    </source>
</reference>
<dbReference type="Pfam" id="PF17921">
    <property type="entry name" value="Integrase_H2C2"/>
    <property type="match status" value="1"/>
</dbReference>
<dbReference type="InterPro" id="IPR043502">
    <property type="entry name" value="DNA/RNA_pol_sf"/>
</dbReference>
<dbReference type="Pfam" id="PF17919">
    <property type="entry name" value="RT_RNaseH_2"/>
    <property type="match status" value="1"/>
</dbReference>
<dbReference type="InterPro" id="IPR041577">
    <property type="entry name" value="RT_RNaseH_2"/>
</dbReference>
<dbReference type="FunFam" id="3.30.70.270:FF:000020">
    <property type="entry name" value="Transposon Tf2-6 polyprotein-like Protein"/>
    <property type="match status" value="1"/>
</dbReference>
<dbReference type="Proteomes" id="UP001059041">
    <property type="component" value="Linkage Group LG4"/>
</dbReference>
<dbReference type="SUPFAM" id="SSF56672">
    <property type="entry name" value="DNA/RNA polymerases"/>
    <property type="match status" value="1"/>
</dbReference>
<dbReference type="AlphaFoldDB" id="A0A9W7WXY0"/>
<keyword evidence="3" id="KW-0511">Multifunctional enzyme</keyword>
<evidence type="ECO:0000256" key="1">
    <source>
        <dbReference type="ARBA" id="ARBA00010879"/>
    </source>
</evidence>
<keyword evidence="7" id="KW-1185">Reference proteome</keyword>
<dbReference type="EC" id="3.1.26.4" evidence="2"/>
<dbReference type="Gene3D" id="3.10.20.370">
    <property type="match status" value="1"/>
</dbReference>
<dbReference type="Pfam" id="PF00078">
    <property type="entry name" value="RVT_1"/>
    <property type="match status" value="1"/>
</dbReference>
<protein>
    <recommendedName>
        <fullName evidence="4">Gypsy retrotransposon integrase-like protein 1</fullName>
        <ecNumber evidence="2">3.1.26.4</ecNumber>
    </recommendedName>
</protein>
<dbReference type="PANTHER" id="PTHR37984:SF5">
    <property type="entry name" value="PROTEIN NYNRIN-LIKE"/>
    <property type="match status" value="1"/>
</dbReference>
<accession>A0A9W7WXY0</accession>
<evidence type="ECO:0000256" key="2">
    <source>
        <dbReference type="ARBA" id="ARBA00012180"/>
    </source>
</evidence>
<dbReference type="Gene3D" id="1.10.340.70">
    <property type="match status" value="1"/>
</dbReference>
<dbReference type="CDD" id="cd01647">
    <property type="entry name" value="RT_LTR"/>
    <property type="match status" value="1"/>
</dbReference>
<evidence type="ECO:0000313" key="7">
    <source>
        <dbReference type="Proteomes" id="UP001059041"/>
    </source>
</evidence>
<dbReference type="GO" id="GO:0004523">
    <property type="term" value="F:RNA-DNA hybrid ribonuclease activity"/>
    <property type="evidence" value="ECO:0007669"/>
    <property type="project" value="UniProtKB-EC"/>
</dbReference>
<dbReference type="EMBL" id="JAFHDT010000004">
    <property type="protein sequence ID" value="KAI7810722.1"/>
    <property type="molecule type" value="Genomic_DNA"/>
</dbReference>
<dbReference type="FunFam" id="3.10.20.370:FF:000003">
    <property type="entry name" value="Transposon Tf2-6 polyprotein"/>
    <property type="match status" value="1"/>
</dbReference>
<feature type="domain" description="Reverse transcriptase" evidence="5">
    <location>
        <begin position="397"/>
        <end position="585"/>
    </location>
</feature>
<evidence type="ECO:0000259" key="5">
    <source>
        <dbReference type="PROSITE" id="PS50878"/>
    </source>
</evidence>
<dbReference type="Gene3D" id="3.10.10.10">
    <property type="entry name" value="HIV Type 1 Reverse Transcriptase, subunit A, domain 1"/>
    <property type="match status" value="1"/>
</dbReference>
<name>A0A9W7WXY0_TRIRA</name>
<dbReference type="InterPro" id="IPR005162">
    <property type="entry name" value="Retrotrans_gag_dom"/>
</dbReference>
<dbReference type="PROSITE" id="PS50878">
    <property type="entry name" value="RT_POL"/>
    <property type="match status" value="1"/>
</dbReference>
<evidence type="ECO:0000313" key="6">
    <source>
        <dbReference type="EMBL" id="KAI7810722.1"/>
    </source>
</evidence>
<dbReference type="Gene3D" id="1.10.10.60">
    <property type="entry name" value="Homeodomain-like"/>
    <property type="match status" value="1"/>
</dbReference>
<sequence length="1028" mass="115091">MARSVVWSRVRLLDAETANAILDRVSEFLDILETLPQLQVPQAYSVPLVRGLPGRPQYSITQEQLRFLLEYNFSTKQMAEILGVSKRTVKRRLRKFNISLRDRYTNLSDSDLDNLVRELVGGNDELGAEAVRARLAAVTERSHQKMDSAGTDPLRVAVTQQGVLLGQQVNRINTTAQDVQVLNTQVSELAACLQAMQVETAAQTARLQLGSVCDPEPHVNSPPVYHGDPNSCRAFLSQCTLVFNLQPRRYTSEAAKVSFVLTLLAGMAREWGMSVWDAQSSCCASFEEFRKEMERLFDRSVSGDEAATRLSRLKQGRASITEYSIQFQTLSAACKWNAPALRARFLEGLSDAISEELAVMDVPEDLEGLISLALRVEAGNLASVPAEYHDLGAVFSKSRAISLPPHHPYDCAIDLLPGTSPPRGHLFSLTGPESEAMDQYIRDSLQSGLIRHSSSTPGAGFFFGARVFTKLYLLNAYHLVRIREGDEWKTAFNTPTGHYEYLVLPFGLTNAPAVFQGLVNSVLGDMINQFVFVYLDDILIFSPSLQVHTQHVRRVLQRLLENRLFVKAEKCEFHAESVTFLGHIISTTGIQADPAKIEAAAKWPIPDSRREVQRFLGFANFYLRFIRNFGQIAAPLTALNSSKVSFRWNQNAQVAFDTLKSRFVSAPVLSVPDPDRQFIVEVDASGVGVGAILSQRSAHDGKVHPCAYFSHRLCPAERNYDIGNRELLVVKLALGEWRHWLEGAAQPFLFWTDHKNLEYVRSARRLSSRQARWALFFGRFNFTLSFLPVSKNTKPDALSRLFESPDERLSADAILPTGMVVGAISWGVERRVKEASRGVQVPTGCPAGRLFVPEALRPEVLQWGHSSRLVCHPGIRRTKASIRQRFWWPSWITDVRQFVLACPTNSPTSDPAYHVTLGTPSPPLRLTLPYTGVSLWNHHKLRTARYMSPHQIFIRGCFLQLHRNQTGIQGILGVDEEPVEEMDTPPAAEVVVPPGSHTVFHWPEAVEIPANQLNLQDRHIEQLVQLVI</sequence>
<dbReference type="FunFam" id="3.30.70.270:FF:000003">
    <property type="entry name" value="Transposon Ty3-G Gag-Pol polyprotein"/>
    <property type="match status" value="1"/>
</dbReference>